<protein>
    <submittedName>
        <fullName evidence="1">Uncharacterized protein</fullName>
    </submittedName>
</protein>
<organism evidence="1 2">
    <name type="scientific">Candidatus Scatousia excrementigallinarum</name>
    <dbReference type="NCBI Taxonomy" id="2840935"/>
    <lineage>
        <taxon>Bacteria</taxon>
        <taxon>Candidatus Scatousia</taxon>
    </lineage>
</organism>
<evidence type="ECO:0000313" key="2">
    <source>
        <dbReference type="Proteomes" id="UP000823928"/>
    </source>
</evidence>
<evidence type="ECO:0000313" key="1">
    <source>
        <dbReference type="EMBL" id="HIS35148.1"/>
    </source>
</evidence>
<reference evidence="1" key="2">
    <citation type="journal article" date="2021" name="PeerJ">
        <title>Extensive microbial diversity within the chicken gut microbiome revealed by metagenomics and culture.</title>
        <authorList>
            <person name="Gilroy R."/>
            <person name="Ravi A."/>
            <person name="Getino M."/>
            <person name="Pursley I."/>
            <person name="Horton D.L."/>
            <person name="Alikhan N.F."/>
            <person name="Baker D."/>
            <person name="Gharbi K."/>
            <person name="Hall N."/>
            <person name="Watson M."/>
            <person name="Adriaenssens E.M."/>
            <person name="Foster-Nyarko E."/>
            <person name="Jarju S."/>
            <person name="Secka A."/>
            <person name="Antonio M."/>
            <person name="Oren A."/>
            <person name="Chaudhuri R.R."/>
            <person name="La Ragione R."/>
            <person name="Hildebrand F."/>
            <person name="Pallen M.J."/>
        </authorList>
    </citation>
    <scope>NUCLEOTIDE SEQUENCE</scope>
    <source>
        <strain evidence="1">6276</strain>
    </source>
</reference>
<dbReference type="Proteomes" id="UP000823928">
    <property type="component" value="Unassembled WGS sequence"/>
</dbReference>
<dbReference type="AlphaFoldDB" id="A0A9D1JLS4"/>
<name>A0A9D1JLS4_9BACT</name>
<accession>A0A9D1JLS4</accession>
<comment type="caution">
    <text evidence="1">The sequence shown here is derived from an EMBL/GenBank/DDBJ whole genome shotgun (WGS) entry which is preliminary data.</text>
</comment>
<dbReference type="EMBL" id="DVIU01000017">
    <property type="protein sequence ID" value="HIS35148.1"/>
    <property type="molecule type" value="Genomic_DNA"/>
</dbReference>
<sequence>MKVYLVILEWGKDSEHEVELDIYSTYEKSYQKFNELIAEEKKPEKSWVGDIKWNGDVPDDEHVELDYLDRRNDTDETECYWLISDNWNGAYTYISIQIREVL</sequence>
<reference evidence="1" key="1">
    <citation type="submission" date="2020-10" db="EMBL/GenBank/DDBJ databases">
        <authorList>
            <person name="Gilroy R."/>
        </authorList>
    </citation>
    <scope>NUCLEOTIDE SEQUENCE</scope>
    <source>
        <strain evidence="1">6276</strain>
    </source>
</reference>
<gene>
    <name evidence="1" type="ORF">IAC10_00755</name>
</gene>
<proteinExistence type="predicted"/>